<dbReference type="EMBL" id="CALNXK010000123">
    <property type="protein sequence ID" value="CAH3162336.1"/>
    <property type="molecule type" value="Genomic_DNA"/>
</dbReference>
<comment type="caution">
    <text evidence="1">The sequence shown here is derived from an EMBL/GenBank/DDBJ whole genome shotgun (WGS) entry which is preliminary data.</text>
</comment>
<feature type="non-terminal residue" evidence="1">
    <location>
        <position position="212"/>
    </location>
</feature>
<dbReference type="InterPro" id="IPR043502">
    <property type="entry name" value="DNA/RNA_pol_sf"/>
</dbReference>
<dbReference type="Gene3D" id="1.10.287.690">
    <property type="entry name" value="Helix hairpin bin"/>
    <property type="match status" value="1"/>
</dbReference>
<protein>
    <recommendedName>
        <fullName evidence="3">DNA-directed DNA polymerase</fullName>
    </recommendedName>
</protein>
<dbReference type="PANTHER" id="PTHR33568:SF3">
    <property type="entry name" value="DNA-DIRECTED DNA POLYMERASE"/>
    <property type="match status" value="1"/>
</dbReference>
<dbReference type="PANTHER" id="PTHR33568">
    <property type="entry name" value="DNA POLYMERASE"/>
    <property type="match status" value="1"/>
</dbReference>
<gene>
    <name evidence="1" type="ORF">PLOB_00005308</name>
</gene>
<name>A0ABN8QHY6_9CNID</name>
<dbReference type="SUPFAM" id="SSF56672">
    <property type="entry name" value="DNA/RNA polymerases"/>
    <property type="match status" value="1"/>
</dbReference>
<proteinExistence type="predicted"/>
<evidence type="ECO:0000313" key="2">
    <source>
        <dbReference type="Proteomes" id="UP001159405"/>
    </source>
</evidence>
<evidence type="ECO:0000313" key="1">
    <source>
        <dbReference type="EMBL" id="CAH3162336.1"/>
    </source>
</evidence>
<reference evidence="1 2" key="1">
    <citation type="submission" date="2022-05" db="EMBL/GenBank/DDBJ databases">
        <authorList>
            <consortium name="Genoscope - CEA"/>
            <person name="William W."/>
        </authorList>
    </citation>
    <scope>NUCLEOTIDE SEQUENCE [LARGE SCALE GENOMIC DNA]</scope>
</reference>
<sequence length="212" mass="24381">GTRSKWRPIAFNLQAELLKYCQSDVQILKQACTLFEREFRGICRFDPFEQCITIASTCNVAYLAIGCGPEPWPSNHCTAGIRRSVNREPPWNGCTTWNASCPHPRTVNPAYATAGYVILHIYELWNFRQTSTTLFRDYINTWIKVKQEGDGWPSPEVAKDPSLQIEYLEEFRRVEGVILNPAKIERNEGRRTLGKLMANSFWGKFGQRTNKT</sequence>
<keyword evidence="2" id="KW-1185">Reference proteome</keyword>
<dbReference type="Proteomes" id="UP001159405">
    <property type="component" value="Unassembled WGS sequence"/>
</dbReference>
<evidence type="ECO:0008006" key="3">
    <source>
        <dbReference type="Google" id="ProtNLM"/>
    </source>
</evidence>
<feature type="non-terminal residue" evidence="1">
    <location>
        <position position="1"/>
    </location>
</feature>
<accession>A0ABN8QHY6</accession>
<organism evidence="1 2">
    <name type="scientific">Porites lobata</name>
    <dbReference type="NCBI Taxonomy" id="104759"/>
    <lineage>
        <taxon>Eukaryota</taxon>
        <taxon>Metazoa</taxon>
        <taxon>Cnidaria</taxon>
        <taxon>Anthozoa</taxon>
        <taxon>Hexacorallia</taxon>
        <taxon>Scleractinia</taxon>
        <taxon>Fungiina</taxon>
        <taxon>Poritidae</taxon>
        <taxon>Porites</taxon>
    </lineage>
</organism>